<reference evidence="6" key="1">
    <citation type="submission" date="2013-12" db="EMBL/GenBank/DDBJ databases">
        <authorList>
            <person name="Linke B."/>
        </authorList>
    </citation>
    <scope>NUCLEOTIDE SEQUENCE [LARGE SCALE GENOMIC DNA]</scope>
    <source>
        <strain evidence="6">CRIB-18</strain>
    </source>
</reference>
<comment type="caution">
    <text evidence="6">The sequence shown here is derived from an EMBL/GenBank/DDBJ whole genome shotgun (WGS) entry which is preliminary data.</text>
</comment>
<dbReference type="Pfam" id="PF02666">
    <property type="entry name" value="PS_Dcarbxylase"/>
    <property type="match status" value="1"/>
</dbReference>
<dbReference type="eggNOG" id="ENOG5033Q1J">
    <property type="taxonomic scope" value="Bacteria"/>
</dbReference>
<dbReference type="OrthoDB" id="20002at2"/>
<keyword evidence="7" id="KW-1185">Reference proteome</keyword>
<dbReference type="InterPro" id="IPR003817">
    <property type="entry name" value="PS_Dcarbxylase"/>
</dbReference>
<dbReference type="PANTHER" id="PTHR10067:SF6">
    <property type="entry name" value="PHOSPHATIDYLSERINE DECARBOXYLASE PROENZYME, MITOCHONDRIAL"/>
    <property type="match status" value="1"/>
</dbReference>
<proteinExistence type="predicted"/>
<accession>A0A090D226</accession>
<sequence length="869" mass="98433">MIDGDPVFRRQSDASEAGKPSQVEGKKVSKEGEIAQGRLQKARDFLSKITSKEPLQFGDIQRIIENSSKNSKKYKDFYNIVTSGKLDSLQEEKAYDLISEAFRAIEHDQSPRAWVQKADLLDVIDALVLKDPSRFSPIKITPKKDFDEKWDDADIPLIPISKAFDATERIVDARTREVAQDSLNPKEKETLRGLEKEGLVVKESTKTAKFVQKVTRRDFRGAALLGGFFRLLTRIVGFHYGSPPWFGNTLDTIAKVSQDMGISSIKEVAMKVSDPEKEEFYYRGPRFLFGHSVHDYKSVNEWFVRDLTKEARALHLEKANDLSSEIDRRYGKSEEPYSRVGIFNSDCRVRVHKIQAGKFGEERELTGKVLSRKAEEEAISKKDNSRYYEEEYRFSAKNLVGRETDDDMAPRTLSPESVDLLKRAARILAETEPSVTPKNQKDALKLGEKAIKNAQHELLGFFYRGFEEEGAHEVIQRLAPADIHNYVSPVSGKPLSHLEAVQYLKESLEAKEKRLASSDGPNEALLASIKKEKEVLKQLEEVFTAQQTILGRPSQSTIDVYGTNMPVAGVAIDSQSRILAQNDRKIMFLLHDDGSLSMHVFIGATGVNRVDVNPSTDRQAQGARTGDMGFGEDIYSTDKKLQLHKASSITTRDGIHKLQLGEEFGDFRIDGSTVISYYRPTDFSFAPQVDNYRLKAEAGVGASIGGEKEQRKIIELKVDMGDVALIKTEIALVDALERNVDFDPELDYLQFLGFVQNTLDPKDIESPSDRENLSLFKKLLGKESSLSPQEVELKEKVIKALKDRLAKIEESERWGVREEDVKPFAIDPFAENVVVVEEKRPNRDPFKENPFYNYGNDSPFYRRKEREIF</sequence>
<dbReference type="AlphaFoldDB" id="A0A090D226"/>
<protein>
    <submittedName>
        <fullName evidence="6">Uncharacterized protein</fullName>
    </submittedName>
</protein>
<keyword evidence="3" id="KW-0456">Lyase</keyword>
<dbReference type="GO" id="GO:0006646">
    <property type="term" value="P:phosphatidylethanolamine biosynthetic process"/>
    <property type="evidence" value="ECO:0007669"/>
    <property type="project" value="TreeGrafter"/>
</dbReference>
<evidence type="ECO:0000256" key="3">
    <source>
        <dbReference type="ARBA" id="ARBA00023239"/>
    </source>
</evidence>
<evidence type="ECO:0000256" key="4">
    <source>
        <dbReference type="ARBA" id="ARBA00023317"/>
    </source>
</evidence>
<dbReference type="GO" id="GO:0004609">
    <property type="term" value="F:phosphatidylserine decarboxylase activity"/>
    <property type="evidence" value="ECO:0007669"/>
    <property type="project" value="InterPro"/>
</dbReference>
<keyword evidence="1" id="KW-0210">Decarboxylase</keyword>
<evidence type="ECO:0000256" key="5">
    <source>
        <dbReference type="SAM" id="MobiDB-lite"/>
    </source>
</evidence>
<dbReference type="STRING" id="1437425.CSEC_1195"/>
<feature type="region of interest" description="Disordered" evidence="5">
    <location>
        <begin position="1"/>
        <end position="32"/>
    </location>
</feature>
<dbReference type="PANTHER" id="PTHR10067">
    <property type="entry name" value="PHOSPHATIDYLSERINE DECARBOXYLASE"/>
    <property type="match status" value="1"/>
</dbReference>
<dbReference type="RefSeq" id="WP_041017576.1">
    <property type="nucleotide sequence ID" value="NZ_CCEJ010000005.1"/>
</dbReference>
<name>A0A090D226_9BACT</name>
<organism evidence="6 7">
    <name type="scientific">Candidatus Criblamydia sequanensis CRIB-18</name>
    <dbReference type="NCBI Taxonomy" id="1437425"/>
    <lineage>
        <taxon>Bacteria</taxon>
        <taxon>Pseudomonadati</taxon>
        <taxon>Chlamydiota</taxon>
        <taxon>Chlamydiia</taxon>
        <taxon>Parachlamydiales</taxon>
        <taxon>Candidatus Criblamydiaceae</taxon>
        <taxon>Candidatus Criblamydia</taxon>
    </lineage>
</organism>
<keyword evidence="2" id="KW-0865">Zymogen</keyword>
<keyword evidence="4" id="KW-0670">Pyruvate</keyword>
<evidence type="ECO:0000313" key="6">
    <source>
        <dbReference type="EMBL" id="CDR34018.1"/>
    </source>
</evidence>
<evidence type="ECO:0000256" key="1">
    <source>
        <dbReference type="ARBA" id="ARBA00022793"/>
    </source>
</evidence>
<feature type="compositionally biased region" description="Basic and acidic residues" evidence="5">
    <location>
        <begin position="1"/>
        <end position="13"/>
    </location>
</feature>
<dbReference type="EMBL" id="CCEJ010000005">
    <property type="protein sequence ID" value="CDR34018.1"/>
    <property type="molecule type" value="Genomic_DNA"/>
</dbReference>
<reference evidence="6" key="2">
    <citation type="submission" date="2014-09" db="EMBL/GenBank/DDBJ databases">
        <title>Criblamydia sequanensis harbors a mega-plasmid encoding arsenite resistance.</title>
        <authorList>
            <person name="Bertelli C."/>
            <person name="Goesmann A."/>
            <person name="Greub G."/>
        </authorList>
    </citation>
    <scope>NUCLEOTIDE SEQUENCE [LARGE SCALE GENOMIC DNA]</scope>
    <source>
        <strain evidence="6">CRIB-18</strain>
    </source>
</reference>
<evidence type="ECO:0000313" key="7">
    <source>
        <dbReference type="Proteomes" id="UP000031552"/>
    </source>
</evidence>
<dbReference type="Proteomes" id="UP000031552">
    <property type="component" value="Unassembled WGS sequence"/>
</dbReference>
<gene>
    <name evidence="6" type="ORF">CSEC_1195</name>
</gene>
<evidence type="ECO:0000256" key="2">
    <source>
        <dbReference type="ARBA" id="ARBA00023145"/>
    </source>
</evidence>